<reference evidence="1" key="1">
    <citation type="submission" date="2015-12" db="EMBL/GenBank/DDBJ databases">
        <title>Update maize B73 reference genome by single molecule sequencing technologies.</title>
        <authorList>
            <consortium name="Maize Genome Sequencing Project"/>
            <person name="Ware D."/>
        </authorList>
    </citation>
    <scope>NUCLEOTIDE SEQUENCE</scope>
    <source>
        <tissue evidence="1">Seedling</tissue>
    </source>
</reference>
<name>A0A1D6GYY8_MAIZE</name>
<dbReference type="PaxDb" id="4577-GRMZM2G475620_P01"/>
<dbReference type="InParanoid" id="A0A1D6GYY8"/>
<accession>A0A1D6GYY8</accession>
<protein>
    <submittedName>
        <fullName evidence="1">Uncharacterized protein</fullName>
    </submittedName>
</protein>
<dbReference type="AlphaFoldDB" id="A0A1D6GYY8"/>
<organism evidence="1">
    <name type="scientific">Zea mays</name>
    <name type="common">Maize</name>
    <dbReference type="NCBI Taxonomy" id="4577"/>
    <lineage>
        <taxon>Eukaryota</taxon>
        <taxon>Viridiplantae</taxon>
        <taxon>Streptophyta</taxon>
        <taxon>Embryophyta</taxon>
        <taxon>Tracheophyta</taxon>
        <taxon>Spermatophyta</taxon>
        <taxon>Magnoliopsida</taxon>
        <taxon>Liliopsida</taxon>
        <taxon>Poales</taxon>
        <taxon>Poaceae</taxon>
        <taxon>PACMAD clade</taxon>
        <taxon>Panicoideae</taxon>
        <taxon>Andropogonodae</taxon>
        <taxon>Andropogoneae</taxon>
        <taxon>Tripsacinae</taxon>
        <taxon>Zea</taxon>
    </lineage>
</organism>
<proteinExistence type="predicted"/>
<evidence type="ECO:0000313" key="1">
    <source>
        <dbReference type="EMBL" id="AQK67972.1"/>
    </source>
</evidence>
<sequence length="155" mass="17719">MPPRTPHRLPLRAAPTNLEAWSMAPSPSIVFPYVLQAPALPSPMRCTHKFGKHNLRHRFWKARSRSSNHNNYTPNFALVLIKKVVIPSCAPPSTIDSILRPPTSSCLRTYKQEPTPHLPQFMENILEKQELTFQRKKWRLRGRDANSELSVSGDS</sequence>
<gene>
    <name evidence="1" type="ORF">ZEAMMB73_Zm00001d015062</name>
</gene>
<dbReference type="EMBL" id="CM000781">
    <property type="protein sequence ID" value="AQK67972.1"/>
    <property type="molecule type" value="Genomic_DNA"/>
</dbReference>